<gene>
    <name evidence="1" type="ORF">AVEN_235185_1</name>
</gene>
<dbReference type="AlphaFoldDB" id="A0A4Y2LWT5"/>
<proteinExistence type="predicted"/>
<organism evidence="1 2">
    <name type="scientific">Araneus ventricosus</name>
    <name type="common">Orbweaver spider</name>
    <name type="synonym">Epeira ventricosa</name>
    <dbReference type="NCBI Taxonomy" id="182803"/>
    <lineage>
        <taxon>Eukaryota</taxon>
        <taxon>Metazoa</taxon>
        <taxon>Ecdysozoa</taxon>
        <taxon>Arthropoda</taxon>
        <taxon>Chelicerata</taxon>
        <taxon>Arachnida</taxon>
        <taxon>Araneae</taxon>
        <taxon>Araneomorphae</taxon>
        <taxon>Entelegynae</taxon>
        <taxon>Araneoidea</taxon>
        <taxon>Araneidae</taxon>
        <taxon>Araneus</taxon>
    </lineage>
</organism>
<dbReference type="EMBL" id="BGPR01006472">
    <property type="protein sequence ID" value="GBN19261.1"/>
    <property type="molecule type" value="Genomic_DNA"/>
</dbReference>
<reference evidence="1 2" key="1">
    <citation type="journal article" date="2019" name="Sci. Rep.">
        <title>Orb-weaving spider Araneus ventricosus genome elucidates the spidroin gene catalogue.</title>
        <authorList>
            <person name="Kono N."/>
            <person name="Nakamura H."/>
            <person name="Ohtoshi R."/>
            <person name="Moran D.A.P."/>
            <person name="Shinohara A."/>
            <person name="Yoshida Y."/>
            <person name="Fujiwara M."/>
            <person name="Mori M."/>
            <person name="Tomita M."/>
            <person name="Arakawa K."/>
        </authorList>
    </citation>
    <scope>NUCLEOTIDE SEQUENCE [LARGE SCALE GENOMIC DNA]</scope>
</reference>
<protein>
    <submittedName>
        <fullName evidence="1">Uncharacterized protein</fullName>
    </submittedName>
</protein>
<evidence type="ECO:0000313" key="2">
    <source>
        <dbReference type="Proteomes" id="UP000499080"/>
    </source>
</evidence>
<accession>A0A4Y2LWT5</accession>
<keyword evidence="2" id="KW-1185">Reference proteome</keyword>
<name>A0A4Y2LWT5_ARAVE</name>
<comment type="caution">
    <text evidence="1">The sequence shown here is derived from an EMBL/GenBank/DDBJ whole genome shotgun (WGS) entry which is preliminary data.</text>
</comment>
<sequence length="96" mass="10648">MSSLQIVCQSVNRPDIDEEFGQVKGVAQFTVGVLPGEDVMVGRHICVQHFYKSCAVQAYAIPCQGSDGKRIPYSLAPTPDGYHGWQIEAEEEDKKY</sequence>
<dbReference type="OrthoDB" id="8027131at2759"/>
<dbReference type="Proteomes" id="UP000499080">
    <property type="component" value="Unassembled WGS sequence"/>
</dbReference>
<evidence type="ECO:0000313" key="1">
    <source>
        <dbReference type="EMBL" id="GBN19261.1"/>
    </source>
</evidence>